<dbReference type="AlphaFoldDB" id="B4I3P0"/>
<protein>
    <submittedName>
        <fullName evidence="1">GM10756</fullName>
    </submittedName>
</protein>
<evidence type="ECO:0000313" key="1">
    <source>
        <dbReference type="EMBL" id="EDW54833.1"/>
    </source>
</evidence>
<dbReference type="HOGENOM" id="CLU_2608603_0_0_1"/>
<accession>B4I3P0</accession>
<dbReference type="EMBL" id="CH480821">
    <property type="protein sequence ID" value="EDW54833.1"/>
    <property type="molecule type" value="Genomic_DNA"/>
</dbReference>
<name>B4I3P0_DROSE</name>
<keyword evidence="2" id="KW-1185">Reference proteome</keyword>
<evidence type="ECO:0000313" key="2">
    <source>
        <dbReference type="Proteomes" id="UP000001292"/>
    </source>
</evidence>
<reference evidence="1 2" key="1">
    <citation type="journal article" date="2007" name="Nature">
        <title>Evolution of genes and genomes on the Drosophila phylogeny.</title>
        <authorList>
            <consortium name="Drosophila 12 Genomes Consortium"/>
            <person name="Clark A.G."/>
            <person name="Eisen M.B."/>
            <person name="Smith D.R."/>
            <person name="Bergman C.M."/>
            <person name="Oliver B."/>
            <person name="Markow T.A."/>
            <person name="Kaufman T.C."/>
            <person name="Kellis M."/>
            <person name="Gelbart W."/>
            <person name="Iyer V.N."/>
            <person name="Pollard D.A."/>
            <person name="Sackton T.B."/>
            <person name="Larracuente A.M."/>
            <person name="Singh N.D."/>
            <person name="Abad J.P."/>
            <person name="Abt D.N."/>
            <person name="Adryan B."/>
            <person name="Aguade M."/>
            <person name="Akashi H."/>
            <person name="Anderson W.W."/>
            <person name="Aquadro C.F."/>
            <person name="Ardell D.H."/>
            <person name="Arguello R."/>
            <person name="Artieri C.G."/>
            <person name="Barbash D.A."/>
            <person name="Barker D."/>
            <person name="Barsanti P."/>
            <person name="Batterham P."/>
            <person name="Batzoglou S."/>
            <person name="Begun D."/>
            <person name="Bhutkar A."/>
            <person name="Blanco E."/>
            <person name="Bosak S.A."/>
            <person name="Bradley R.K."/>
            <person name="Brand A.D."/>
            <person name="Brent M.R."/>
            <person name="Brooks A.N."/>
            <person name="Brown R.H."/>
            <person name="Butlin R.K."/>
            <person name="Caggese C."/>
            <person name="Calvi B.R."/>
            <person name="Bernardo de Carvalho A."/>
            <person name="Caspi A."/>
            <person name="Castrezana S."/>
            <person name="Celniker S.E."/>
            <person name="Chang J.L."/>
            <person name="Chapple C."/>
            <person name="Chatterji S."/>
            <person name="Chinwalla A."/>
            <person name="Civetta A."/>
            <person name="Clifton S.W."/>
            <person name="Comeron J.M."/>
            <person name="Costello J.C."/>
            <person name="Coyne J.A."/>
            <person name="Daub J."/>
            <person name="David R.G."/>
            <person name="Delcher A.L."/>
            <person name="Delehaunty K."/>
            <person name="Do C.B."/>
            <person name="Ebling H."/>
            <person name="Edwards K."/>
            <person name="Eickbush T."/>
            <person name="Evans J.D."/>
            <person name="Filipski A."/>
            <person name="Findeiss S."/>
            <person name="Freyhult E."/>
            <person name="Fulton L."/>
            <person name="Fulton R."/>
            <person name="Garcia A.C."/>
            <person name="Gardiner A."/>
            <person name="Garfield D.A."/>
            <person name="Garvin B.E."/>
            <person name="Gibson G."/>
            <person name="Gilbert D."/>
            <person name="Gnerre S."/>
            <person name="Godfrey J."/>
            <person name="Good R."/>
            <person name="Gotea V."/>
            <person name="Gravely B."/>
            <person name="Greenberg A.J."/>
            <person name="Griffiths-Jones S."/>
            <person name="Gross S."/>
            <person name="Guigo R."/>
            <person name="Gustafson E.A."/>
            <person name="Haerty W."/>
            <person name="Hahn M.W."/>
            <person name="Halligan D.L."/>
            <person name="Halpern A.L."/>
            <person name="Halter G.M."/>
            <person name="Han M.V."/>
            <person name="Heger A."/>
            <person name="Hillier L."/>
            <person name="Hinrichs A.S."/>
            <person name="Holmes I."/>
            <person name="Hoskins R.A."/>
            <person name="Hubisz M.J."/>
            <person name="Hultmark D."/>
            <person name="Huntley M.A."/>
            <person name="Jaffe D.B."/>
            <person name="Jagadeeshan S."/>
            <person name="Jeck W.R."/>
            <person name="Johnson J."/>
            <person name="Jones C.D."/>
            <person name="Jordan W.C."/>
            <person name="Karpen G.H."/>
            <person name="Kataoka E."/>
            <person name="Keightley P.D."/>
            <person name="Kheradpour P."/>
            <person name="Kirkness E.F."/>
            <person name="Koerich L.B."/>
            <person name="Kristiansen K."/>
            <person name="Kudrna D."/>
            <person name="Kulathinal R.J."/>
            <person name="Kumar S."/>
            <person name="Kwok R."/>
            <person name="Lander E."/>
            <person name="Langley C.H."/>
            <person name="Lapoint R."/>
            <person name="Lazzaro B.P."/>
            <person name="Lee S.J."/>
            <person name="Levesque L."/>
            <person name="Li R."/>
            <person name="Lin C.F."/>
            <person name="Lin M.F."/>
            <person name="Lindblad-Toh K."/>
            <person name="Llopart A."/>
            <person name="Long M."/>
            <person name="Low L."/>
            <person name="Lozovsky E."/>
            <person name="Lu J."/>
            <person name="Luo M."/>
            <person name="Machado C.A."/>
            <person name="Makalowski W."/>
            <person name="Marzo M."/>
            <person name="Matsuda M."/>
            <person name="Matzkin L."/>
            <person name="McAllister B."/>
            <person name="McBride C.S."/>
            <person name="McKernan B."/>
            <person name="McKernan K."/>
            <person name="Mendez-Lago M."/>
            <person name="Minx P."/>
            <person name="Mollenhauer M.U."/>
            <person name="Montooth K."/>
            <person name="Mount S.M."/>
            <person name="Mu X."/>
            <person name="Myers E."/>
            <person name="Negre B."/>
            <person name="Newfeld S."/>
            <person name="Nielsen R."/>
            <person name="Noor M.A."/>
            <person name="O'Grady P."/>
            <person name="Pachter L."/>
            <person name="Papaceit M."/>
            <person name="Parisi M.J."/>
            <person name="Parisi M."/>
            <person name="Parts L."/>
            <person name="Pedersen J.S."/>
            <person name="Pesole G."/>
            <person name="Phillippy A.M."/>
            <person name="Ponting C.P."/>
            <person name="Pop M."/>
            <person name="Porcelli D."/>
            <person name="Powell J.R."/>
            <person name="Prohaska S."/>
            <person name="Pruitt K."/>
            <person name="Puig M."/>
            <person name="Quesneville H."/>
            <person name="Ram K.R."/>
            <person name="Rand D."/>
            <person name="Rasmussen M.D."/>
            <person name="Reed L.K."/>
            <person name="Reenan R."/>
            <person name="Reily A."/>
            <person name="Remington K.A."/>
            <person name="Rieger T.T."/>
            <person name="Ritchie M.G."/>
            <person name="Robin C."/>
            <person name="Rogers Y.H."/>
            <person name="Rohde C."/>
            <person name="Rozas J."/>
            <person name="Rubenfield M.J."/>
            <person name="Ruiz A."/>
            <person name="Russo S."/>
            <person name="Salzberg S.L."/>
            <person name="Sanchez-Gracia A."/>
            <person name="Saranga D.J."/>
            <person name="Sato H."/>
            <person name="Schaeffer S.W."/>
            <person name="Schatz M.C."/>
            <person name="Schlenke T."/>
            <person name="Schwartz R."/>
            <person name="Segarra C."/>
            <person name="Singh R.S."/>
            <person name="Sirot L."/>
            <person name="Sirota M."/>
            <person name="Sisneros N.B."/>
            <person name="Smith C.D."/>
            <person name="Smith T.F."/>
            <person name="Spieth J."/>
            <person name="Stage D.E."/>
            <person name="Stark A."/>
            <person name="Stephan W."/>
            <person name="Strausberg R.L."/>
            <person name="Strempel S."/>
            <person name="Sturgill D."/>
            <person name="Sutton G."/>
            <person name="Sutton G.G."/>
            <person name="Tao W."/>
            <person name="Teichmann S."/>
            <person name="Tobari Y.N."/>
            <person name="Tomimura Y."/>
            <person name="Tsolas J.M."/>
            <person name="Valente V.L."/>
            <person name="Venter E."/>
            <person name="Venter J.C."/>
            <person name="Vicario S."/>
            <person name="Vieira F.G."/>
            <person name="Vilella A.J."/>
            <person name="Villasante A."/>
            <person name="Walenz B."/>
            <person name="Wang J."/>
            <person name="Wasserman M."/>
            <person name="Watts T."/>
            <person name="Wilson D."/>
            <person name="Wilson R.K."/>
            <person name="Wing R.A."/>
            <person name="Wolfner M.F."/>
            <person name="Wong A."/>
            <person name="Wong G.K."/>
            <person name="Wu C.I."/>
            <person name="Wu G."/>
            <person name="Yamamoto D."/>
            <person name="Yang H.P."/>
            <person name="Yang S.P."/>
            <person name="Yorke J.A."/>
            <person name="Yoshida K."/>
            <person name="Zdobnov E."/>
            <person name="Zhang P."/>
            <person name="Zhang Y."/>
            <person name="Zimin A.V."/>
            <person name="Baldwin J."/>
            <person name="Abdouelleil A."/>
            <person name="Abdulkadir J."/>
            <person name="Abebe A."/>
            <person name="Abera B."/>
            <person name="Abreu J."/>
            <person name="Acer S.C."/>
            <person name="Aftuck L."/>
            <person name="Alexander A."/>
            <person name="An P."/>
            <person name="Anderson E."/>
            <person name="Anderson S."/>
            <person name="Arachi H."/>
            <person name="Azer M."/>
            <person name="Bachantsang P."/>
            <person name="Barry A."/>
            <person name="Bayul T."/>
            <person name="Berlin A."/>
            <person name="Bessette D."/>
            <person name="Bloom T."/>
            <person name="Blye J."/>
            <person name="Boguslavskiy L."/>
            <person name="Bonnet C."/>
            <person name="Boukhgalter B."/>
            <person name="Bourzgui I."/>
            <person name="Brown A."/>
            <person name="Cahill P."/>
            <person name="Channer S."/>
            <person name="Cheshatsang Y."/>
            <person name="Chuda L."/>
            <person name="Citroen M."/>
            <person name="Collymore A."/>
            <person name="Cooke P."/>
            <person name="Costello M."/>
            <person name="D'Aco K."/>
            <person name="Daza R."/>
            <person name="De Haan G."/>
            <person name="DeGray S."/>
            <person name="DeMaso C."/>
            <person name="Dhargay N."/>
            <person name="Dooley K."/>
            <person name="Dooley E."/>
            <person name="Doricent M."/>
            <person name="Dorje P."/>
            <person name="Dorjee K."/>
            <person name="Dupes A."/>
            <person name="Elong R."/>
            <person name="Falk J."/>
            <person name="Farina A."/>
            <person name="Faro S."/>
            <person name="Ferguson D."/>
            <person name="Fisher S."/>
            <person name="Foley C.D."/>
            <person name="Franke A."/>
            <person name="Friedrich D."/>
            <person name="Gadbois L."/>
            <person name="Gearin G."/>
            <person name="Gearin C.R."/>
            <person name="Giannoukos G."/>
            <person name="Goode T."/>
            <person name="Graham J."/>
            <person name="Grandbois E."/>
            <person name="Grewal S."/>
            <person name="Gyaltsen K."/>
            <person name="Hafez N."/>
            <person name="Hagos B."/>
            <person name="Hall J."/>
            <person name="Henson C."/>
            <person name="Hollinger A."/>
            <person name="Honan T."/>
            <person name="Huard M.D."/>
            <person name="Hughes L."/>
            <person name="Hurhula B."/>
            <person name="Husby M.E."/>
            <person name="Kamat A."/>
            <person name="Kanga B."/>
            <person name="Kashin S."/>
            <person name="Khazanovich D."/>
            <person name="Kisner P."/>
            <person name="Lance K."/>
            <person name="Lara M."/>
            <person name="Lee W."/>
            <person name="Lennon N."/>
            <person name="Letendre F."/>
            <person name="LeVine R."/>
            <person name="Lipovsky A."/>
            <person name="Liu X."/>
            <person name="Liu J."/>
            <person name="Liu S."/>
            <person name="Lokyitsang T."/>
            <person name="Lokyitsang Y."/>
            <person name="Lubonja R."/>
            <person name="Lui A."/>
            <person name="MacDonald P."/>
            <person name="Magnisalis V."/>
            <person name="Maru K."/>
            <person name="Matthews C."/>
            <person name="McCusker W."/>
            <person name="McDonough S."/>
            <person name="Mehta T."/>
            <person name="Meldrim J."/>
            <person name="Meneus L."/>
            <person name="Mihai O."/>
            <person name="Mihalev A."/>
            <person name="Mihova T."/>
            <person name="Mittelman R."/>
            <person name="Mlenga V."/>
            <person name="Montmayeur A."/>
            <person name="Mulrain L."/>
            <person name="Navidi A."/>
            <person name="Naylor J."/>
            <person name="Negash T."/>
            <person name="Nguyen T."/>
            <person name="Nguyen N."/>
            <person name="Nicol R."/>
            <person name="Norbu C."/>
            <person name="Norbu N."/>
            <person name="Novod N."/>
            <person name="O'Neill B."/>
            <person name="Osman S."/>
            <person name="Markiewicz E."/>
            <person name="Oyono O.L."/>
            <person name="Patti C."/>
            <person name="Phunkhang P."/>
            <person name="Pierre F."/>
            <person name="Priest M."/>
            <person name="Raghuraman S."/>
            <person name="Rege F."/>
            <person name="Reyes R."/>
            <person name="Rise C."/>
            <person name="Rogov P."/>
            <person name="Ross K."/>
            <person name="Ryan E."/>
            <person name="Settipalli S."/>
            <person name="Shea T."/>
            <person name="Sherpa N."/>
            <person name="Shi L."/>
            <person name="Shih D."/>
            <person name="Sparrow T."/>
            <person name="Spaulding J."/>
            <person name="Stalker J."/>
            <person name="Stange-Thomann N."/>
            <person name="Stavropoulos S."/>
            <person name="Stone C."/>
            <person name="Strader C."/>
            <person name="Tesfaye S."/>
            <person name="Thomson T."/>
            <person name="Thoulutsang Y."/>
            <person name="Thoulutsang D."/>
            <person name="Topham K."/>
            <person name="Topping I."/>
            <person name="Tsamla T."/>
            <person name="Vassiliev H."/>
            <person name="Vo A."/>
            <person name="Wangchuk T."/>
            <person name="Wangdi T."/>
            <person name="Weiand M."/>
            <person name="Wilkinson J."/>
            <person name="Wilson A."/>
            <person name="Yadav S."/>
            <person name="Young G."/>
            <person name="Yu Q."/>
            <person name="Zembek L."/>
            <person name="Zhong D."/>
            <person name="Zimmer A."/>
            <person name="Zwirko Z."/>
            <person name="Jaffe D.B."/>
            <person name="Alvarez P."/>
            <person name="Brockman W."/>
            <person name="Butler J."/>
            <person name="Chin C."/>
            <person name="Gnerre S."/>
            <person name="Grabherr M."/>
            <person name="Kleber M."/>
            <person name="Mauceli E."/>
            <person name="MacCallum I."/>
        </authorList>
    </citation>
    <scope>NUCLEOTIDE SEQUENCE [LARGE SCALE GENOMIC DNA]</scope>
    <source>
        <strain evidence="2">Rob3c / Tucson 14021-0248.25</strain>
    </source>
</reference>
<dbReference type="OMA" id="HQSEGGL"/>
<organism evidence="2">
    <name type="scientific">Drosophila sechellia</name>
    <name type="common">Fruit fly</name>
    <dbReference type="NCBI Taxonomy" id="7238"/>
    <lineage>
        <taxon>Eukaryota</taxon>
        <taxon>Metazoa</taxon>
        <taxon>Ecdysozoa</taxon>
        <taxon>Arthropoda</taxon>
        <taxon>Hexapoda</taxon>
        <taxon>Insecta</taxon>
        <taxon>Pterygota</taxon>
        <taxon>Neoptera</taxon>
        <taxon>Endopterygota</taxon>
        <taxon>Diptera</taxon>
        <taxon>Brachycera</taxon>
        <taxon>Muscomorpha</taxon>
        <taxon>Ephydroidea</taxon>
        <taxon>Drosophilidae</taxon>
        <taxon>Drosophila</taxon>
        <taxon>Sophophora</taxon>
    </lineage>
</organism>
<gene>
    <name evidence="1" type="primary">Dsec\GM10756</name>
    <name evidence="1" type="ORF">Dsec_GM10756</name>
</gene>
<dbReference type="Proteomes" id="UP000001292">
    <property type="component" value="Unassembled WGS sequence"/>
</dbReference>
<proteinExistence type="predicted"/>
<sequence>MPHSPHQSEGGLLRTVCTHTYTDTELAMAKSHAIVTTPTQRNAMDTVAVTTAVGNYSRFRPSESFLSCLAVEPPRSAAA</sequence>